<evidence type="ECO:0000256" key="2">
    <source>
        <dbReference type="ARBA" id="ARBA00001946"/>
    </source>
</evidence>
<reference evidence="9" key="1">
    <citation type="journal article" date="2021" name="PeerJ">
        <title>Extensive microbial diversity within the chicken gut microbiome revealed by metagenomics and culture.</title>
        <authorList>
            <person name="Gilroy R."/>
            <person name="Ravi A."/>
            <person name="Getino M."/>
            <person name="Pursley I."/>
            <person name="Horton D.L."/>
            <person name="Alikhan N.F."/>
            <person name="Baker D."/>
            <person name="Gharbi K."/>
            <person name="Hall N."/>
            <person name="Watson M."/>
            <person name="Adriaenssens E.M."/>
            <person name="Foster-Nyarko E."/>
            <person name="Jarju S."/>
            <person name="Secka A."/>
            <person name="Antonio M."/>
            <person name="Oren A."/>
            <person name="Chaudhuri R.R."/>
            <person name="La Ragione R."/>
            <person name="Hildebrand F."/>
            <person name="Pallen M.J."/>
        </authorList>
    </citation>
    <scope>NUCLEOTIDE SEQUENCE</scope>
    <source>
        <strain evidence="9">ChiHjej12B11-9195</strain>
    </source>
</reference>
<organism evidence="9 10">
    <name type="scientific">Candidatus Rothia avicola</name>
    <dbReference type="NCBI Taxonomy" id="2840478"/>
    <lineage>
        <taxon>Bacteria</taxon>
        <taxon>Bacillati</taxon>
        <taxon>Actinomycetota</taxon>
        <taxon>Actinomycetes</taxon>
        <taxon>Micrococcales</taxon>
        <taxon>Micrococcaceae</taxon>
        <taxon>Rothia</taxon>
    </lineage>
</organism>
<dbReference type="AlphaFoldDB" id="A0A9D1ZRH6"/>
<keyword evidence="3" id="KW-0479">Metal-binding</keyword>
<dbReference type="Gene3D" id="3.90.79.10">
    <property type="entry name" value="Nucleoside Triphosphate Pyrophosphohydrolase"/>
    <property type="match status" value="1"/>
</dbReference>
<comment type="cofactor">
    <cofactor evidence="1">
        <name>Mn(2+)</name>
        <dbReference type="ChEBI" id="CHEBI:29035"/>
    </cofactor>
</comment>
<dbReference type="Proteomes" id="UP000824134">
    <property type="component" value="Unassembled WGS sequence"/>
</dbReference>
<dbReference type="PANTHER" id="PTHR12992">
    <property type="entry name" value="NUDIX HYDROLASE"/>
    <property type="match status" value="1"/>
</dbReference>
<feature type="region of interest" description="Disordered" evidence="7">
    <location>
        <begin position="22"/>
        <end position="46"/>
    </location>
</feature>
<evidence type="ECO:0000256" key="5">
    <source>
        <dbReference type="ARBA" id="ARBA00022842"/>
    </source>
</evidence>
<evidence type="ECO:0000256" key="1">
    <source>
        <dbReference type="ARBA" id="ARBA00001936"/>
    </source>
</evidence>
<proteinExistence type="predicted"/>
<evidence type="ECO:0000313" key="9">
    <source>
        <dbReference type="EMBL" id="HIY95091.1"/>
    </source>
</evidence>
<dbReference type="PROSITE" id="PS51462">
    <property type="entry name" value="NUDIX"/>
    <property type="match status" value="1"/>
</dbReference>
<dbReference type="SUPFAM" id="SSF55811">
    <property type="entry name" value="Nudix"/>
    <property type="match status" value="1"/>
</dbReference>
<dbReference type="InterPro" id="IPR045121">
    <property type="entry name" value="CoAse"/>
</dbReference>
<dbReference type="InterPro" id="IPR000086">
    <property type="entry name" value="NUDIX_hydrolase_dom"/>
</dbReference>
<dbReference type="EMBL" id="DXCN01000040">
    <property type="protein sequence ID" value="HIY95091.1"/>
    <property type="molecule type" value="Genomic_DNA"/>
</dbReference>
<keyword evidence="6" id="KW-0464">Manganese</keyword>
<dbReference type="InterPro" id="IPR015797">
    <property type="entry name" value="NUDIX_hydrolase-like_dom_sf"/>
</dbReference>
<evidence type="ECO:0000313" key="10">
    <source>
        <dbReference type="Proteomes" id="UP000824134"/>
    </source>
</evidence>
<protein>
    <submittedName>
        <fullName evidence="9">CoA pyrophosphatase</fullName>
    </submittedName>
</protein>
<evidence type="ECO:0000256" key="3">
    <source>
        <dbReference type="ARBA" id="ARBA00022723"/>
    </source>
</evidence>
<feature type="domain" description="Nudix hydrolase" evidence="8">
    <location>
        <begin position="93"/>
        <end position="234"/>
    </location>
</feature>
<dbReference type="GO" id="GO:0010945">
    <property type="term" value="F:coenzyme A diphosphatase activity"/>
    <property type="evidence" value="ECO:0007669"/>
    <property type="project" value="InterPro"/>
</dbReference>
<evidence type="ECO:0000256" key="6">
    <source>
        <dbReference type="ARBA" id="ARBA00023211"/>
    </source>
</evidence>
<keyword evidence="4" id="KW-0378">Hydrolase</keyword>
<dbReference type="CDD" id="cd03426">
    <property type="entry name" value="NUDIX_CoAse_Nudt7"/>
    <property type="match status" value="1"/>
</dbReference>
<evidence type="ECO:0000256" key="7">
    <source>
        <dbReference type="SAM" id="MobiDB-lite"/>
    </source>
</evidence>
<sequence>MRWPRGASACTCALCRALPAASCGKRGGRSVPRKERAEEEGAGQHPALAALQELAERAPSIARPEDSWPMGQMDPGTVKEASVLVLMGVLDAAPAQNTGCGTVASDLDLLVLVRSDALRHHAGQPALPGGRIDPEDYSEAARTGRTVQQVAALREAVEETGLQAEGVRLLGQLPAVDLPVSNYRVTPVLGWWDLPTPVEAVDRNESTLVVRVPVADLLNPANRLTMTVTRGRIRHKSPAFEVTGDFAPFTIWGFTGNLLSRVFEELGWEEPWDKKRTREIGT</sequence>
<comment type="caution">
    <text evidence="9">The sequence shown here is derived from an EMBL/GenBank/DDBJ whole genome shotgun (WGS) entry which is preliminary data.</text>
</comment>
<gene>
    <name evidence="9" type="ORF">H9821_05440</name>
</gene>
<dbReference type="Pfam" id="PF00293">
    <property type="entry name" value="NUDIX"/>
    <property type="match status" value="1"/>
</dbReference>
<keyword evidence="5" id="KW-0460">Magnesium</keyword>
<reference evidence="9" key="2">
    <citation type="submission" date="2021-04" db="EMBL/GenBank/DDBJ databases">
        <authorList>
            <person name="Gilroy R."/>
        </authorList>
    </citation>
    <scope>NUCLEOTIDE SEQUENCE</scope>
    <source>
        <strain evidence="9">ChiHjej12B11-9195</strain>
    </source>
</reference>
<evidence type="ECO:0000259" key="8">
    <source>
        <dbReference type="PROSITE" id="PS51462"/>
    </source>
</evidence>
<evidence type="ECO:0000256" key="4">
    <source>
        <dbReference type="ARBA" id="ARBA00022801"/>
    </source>
</evidence>
<accession>A0A9D1ZRH6</accession>
<dbReference type="PANTHER" id="PTHR12992:SF11">
    <property type="entry name" value="MITOCHONDRIAL COENZYME A DIPHOSPHATASE NUDT8"/>
    <property type="match status" value="1"/>
</dbReference>
<comment type="cofactor">
    <cofactor evidence="2">
        <name>Mg(2+)</name>
        <dbReference type="ChEBI" id="CHEBI:18420"/>
    </cofactor>
</comment>
<dbReference type="GO" id="GO:0046872">
    <property type="term" value="F:metal ion binding"/>
    <property type="evidence" value="ECO:0007669"/>
    <property type="project" value="UniProtKB-KW"/>
</dbReference>
<name>A0A9D1ZRH6_9MICC</name>